<proteinExistence type="inferred from homology"/>
<dbReference type="GO" id="GO:0030890">
    <property type="term" value="P:positive regulation of B cell proliferation"/>
    <property type="evidence" value="ECO:0007669"/>
    <property type="project" value="TreeGrafter"/>
</dbReference>
<organism evidence="5 6">
    <name type="scientific">Python bivittatus</name>
    <name type="common">Burmese python</name>
    <name type="synonym">Python molurus bivittatus</name>
    <dbReference type="NCBI Taxonomy" id="176946"/>
    <lineage>
        <taxon>Eukaryota</taxon>
        <taxon>Metazoa</taxon>
        <taxon>Chordata</taxon>
        <taxon>Craniata</taxon>
        <taxon>Vertebrata</taxon>
        <taxon>Euteleostomi</taxon>
        <taxon>Lepidosauria</taxon>
        <taxon>Squamata</taxon>
        <taxon>Bifurcata</taxon>
        <taxon>Unidentata</taxon>
        <taxon>Episquamata</taxon>
        <taxon>Toxicofera</taxon>
        <taxon>Serpentes</taxon>
        <taxon>Henophidia</taxon>
        <taxon>Pythonidae</taxon>
        <taxon>Python</taxon>
    </lineage>
</organism>
<evidence type="ECO:0000256" key="1">
    <source>
        <dbReference type="ARBA" id="ARBA00004613"/>
    </source>
</evidence>
<dbReference type="GeneID" id="103056186"/>
<dbReference type="OMA" id="CQQMDLN"/>
<dbReference type="RefSeq" id="XP_025029718.1">
    <property type="nucleotide sequence ID" value="XM_025173950.1"/>
</dbReference>
<dbReference type="Proteomes" id="UP000695026">
    <property type="component" value="Unplaced"/>
</dbReference>
<dbReference type="GO" id="GO:0097059">
    <property type="term" value="C:CNTFR-CLCF1 complex"/>
    <property type="evidence" value="ECO:0007669"/>
    <property type="project" value="TreeGrafter"/>
</dbReference>
<comment type="subcellular location">
    <subcellularLocation>
        <location evidence="1">Secreted</location>
    </subcellularLocation>
</comment>
<dbReference type="GO" id="GO:0005125">
    <property type="term" value="F:cytokine activity"/>
    <property type="evidence" value="ECO:0007669"/>
    <property type="project" value="UniProtKB-KW"/>
</dbReference>
<dbReference type="PANTHER" id="PTHR21353:SF7">
    <property type="entry name" value="CARDIOTROPHIN-LIKE CYTOKINE FACTOR 1"/>
    <property type="match status" value="1"/>
</dbReference>
<dbReference type="GO" id="GO:0007259">
    <property type="term" value="P:cell surface receptor signaling pathway via JAK-STAT"/>
    <property type="evidence" value="ECO:0007669"/>
    <property type="project" value="TreeGrafter"/>
</dbReference>
<dbReference type="Pfam" id="PF06875">
    <property type="entry name" value="PRF"/>
    <property type="match status" value="1"/>
</dbReference>
<evidence type="ECO:0000313" key="5">
    <source>
        <dbReference type="Proteomes" id="UP000695026"/>
    </source>
</evidence>
<dbReference type="GO" id="GO:0005615">
    <property type="term" value="C:extracellular space"/>
    <property type="evidence" value="ECO:0007669"/>
    <property type="project" value="UniProtKB-KW"/>
</dbReference>
<dbReference type="GO" id="GO:0097058">
    <property type="term" value="C:CRLF-CLCF1 complex"/>
    <property type="evidence" value="ECO:0007669"/>
    <property type="project" value="TreeGrafter"/>
</dbReference>
<name>A0A9F5J8I9_PYTBI</name>
<dbReference type="InterPro" id="IPR010681">
    <property type="entry name" value="PRF/CT"/>
</dbReference>
<evidence type="ECO:0000256" key="4">
    <source>
        <dbReference type="ARBA" id="ARBA00022525"/>
    </source>
</evidence>
<keyword evidence="4" id="KW-0964">Secreted</keyword>
<gene>
    <name evidence="6" type="primary">LOC103056186</name>
</gene>
<evidence type="ECO:0000256" key="2">
    <source>
        <dbReference type="ARBA" id="ARBA00007432"/>
    </source>
</evidence>
<keyword evidence="5" id="KW-1185">Reference proteome</keyword>
<sequence length="197" mass="22014">MEQPLQADLPACSGCSRSRQEIALEIERTHNLTLNMQVSSGQLLSNYVLLQGKPFGNPDFNPTIQPFPGLPLPALSMADWLGLTDSQRLQQNTLAFSSLPVYLASVKRQQMELNSPETELHRQLESSHLHCLGLENNLKSIMSSLGIMPGPAISAKPSESDNAFIMKLTGYYICHLFRDWVNRCEKDMVLLAKKYPV</sequence>
<reference evidence="6" key="1">
    <citation type="submission" date="2025-08" db="UniProtKB">
        <authorList>
            <consortium name="RefSeq"/>
        </authorList>
    </citation>
    <scope>IDENTIFICATION</scope>
    <source>
        <tissue evidence="6">Liver</tissue>
    </source>
</reference>
<dbReference type="Gene3D" id="1.20.1250.10">
    <property type="match status" value="1"/>
</dbReference>
<evidence type="ECO:0000256" key="3">
    <source>
        <dbReference type="ARBA" id="ARBA00022514"/>
    </source>
</evidence>
<accession>A0A9F5J8I9</accession>
<keyword evidence="3" id="KW-0202">Cytokine</keyword>
<dbReference type="AlphaFoldDB" id="A0A9F5J8I9"/>
<dbReference type="PANTHER" id="PTHR21353">
    <property type="match status" value="1"/>
</dbReference>
<dbReference type="SUPFAM" id="SSF47266">
    <property type="entry name" value="4-helical cytokines"/>
    <property type="match status" value="1"/>
</dbReference>
<dbReference type="InterPro" id="IPR009079">
    <property type="entry name" value="4_helix_cytokine-like_core"/>
</dbReference>
<comment type="similarity">
    <text evidence="2">Belongs to the IL-6 superfamily.</text>
</comment>
<dbReference type="OrthoDB" id="9938401at2759"/>
<evidence type="ECO:0000313" key="6">
    <source>
        <dbReference type="RefSeq" id="XP_025029718.1"/>
    </source>
</evidence>
<protein>
    <submittedName>
        <fullName evidence="6">Cardiotrophin-1-like isoform X1</fullName>
    </submittedName>
</protein>